<dbReference type="InterPro" id="IPR036477">
    <property type="entry name" value="Formyl_transf_N_sf"/>
</dbReference>
<dbReference type="AlphaFoldDB" id="A0A1Y2CNU1"/>
<comment type="caution">
    <text evidence="2">The sequence shown here is derived from an EMBL/GenBank/DDBJ whole genome shotgun (WGS) entry which is preliminary data.</text>
</comment>
<evidence type="ECO:0000313" key="3">
    <source>
        <dbReference type="Proteomes" id="UP000193920"/>
    </source>
</evidence>
<dbReference type="Pfam" id="PF00551">
    <property type="entry name" value="Formyl_trans_N"/>
    <property type="match status" value="1"/>
</dbReference>
<dbReference type="SUPFAM" id="SSF53328">
    <property type="entry name" value="Formyltransferase"/>
    <property type="match status" value="1"/>
</dbReference>
<accession>A0A1Y2CNU1</accession>
<protein>
    <recommendedName>
        <fullName evidence="1">Formyl transferase N-terminal domain-containing protein</fullName>
    </recommendedName>
</protein>
<proteinExistence type="predicted"/>
<dbReference type="Proteomes" id="UP000193920">
    <property type="component" value="Unassembled WGS sequence"/>
</dbReference>
<gene>
    <name evidence="2" type="ORF">LY90DRAFT_415138</name>
</gene>
<name>A0A1Y2CNU1_9FUNG</name>
<organism evidence="2 3">
    <name type="scientific">Neocallimastix californiae</name>
    <dbReference type="NCBI Taxonomy" id="1754190"/>
    <lineage>
        <taxon>Eukaryota</taxon>
        <taxon>Fungi</taxon>
        <taxon>Fungi incertae sedis</taxon>
        <taxon>Chytridiomycota</taxon>
        <taxon>Chytridiomycota incertae sedis</taxon>
        <taxon>Neocallimastigomycetes</taxon>
        <taxon>Neocallimastigales</taxon>
        <taxon>Neocallimastigaceae</taxon>
        <taxon>Neocallimastix</taxon>
    </lineage>
</organism>
<dbReference type="InterPro" id="IPR002376">
    <property type="entry name" value="Formyl_transf_N"/>
</dbReference>
<dbReference type="OrthoDB" id="5575075at2759"/>
<keyword evidence="3" id="KW-1185">Reference proteome</keyword>
<evidence type="ECO:0000259" key="1">
    <source>
        <dbReference type="Pfam" id="PF00551"/>
    </source>
</evidence>
<reference evidence="2 3" key="1">
    <citation type="submission" date="2016-08" db="EMBL/GenBank/DDBJ databases">
        <title>A Parts List for Fungal Cellulosomes Revealed by Comparative Genomics.</title>
        <authorList>
            <consortium name="DOE Joint Genome Institute"/>
            <person name="Haitjema C.H."/>
            <person name="Gilmore S.P."/>
            <person name="Henske J.K."/>
            <person name="Solomon K.V."/>
            <person name="De Groot R."/>
            <person name="Kuo A."/>
            <person name="Mondo S.J."/>
            <person name="Salamov A.A."/>
            <person name="Labutti K."/>
            <person name="Zhao Z."/>
            <person name="Chiniquy J."/>
            <person name="Barry K."/>
            <person name="Brewer H.M."/>
            <person name="Purvine S.O."/>
            <person name="Wright A.T."/>
            <person name="Boxma B."/>
            <person name="Van Alen T."/>
            <person name="Hackstein J.H."/>
            <person name="Baker S.E."/>
            <person name="Grigoriev I.V."/>
            <person name="O'Malley M.A."/>
        </authorList>
    </citation>
    <scope>NUCLEOTIDE SEQUENCE [LARGE SCALE GENOMIC DNA]</scope>
    <source>
        <strain evidence="2 3">G1</strain>
    </source>
</reference>
<sequence>MYILSVEFLIFFQDKIINLYSALPGQFDGTHDIQRTYMAFMESKNPHTGAMVHKVIL</sequence>
<dbReference type="EMBL" id="MCOG01000103">
    <property type="protein sequence ID" value="ORY47985.1"/>
    <property type="molecule type" value="Genomic_DNA"/>
</dbReference>
<feature type="domain" description="Formyl transferase N-terminal" evidence="1">
    <location>
        <begin position="1"/>
        <end position="55"/>
    </location>
</feature>
<evidence type="ECO:0000313" key="2">
    <source>
        <dbReference type="EMBL" id="ORY47985.1"/>
    </source>
</evidence>
<dbReference type="Gene3D" id="3.40.50.170">
    <property type="entry name" value="Formyl transferase, N-terminal domain"/>
    <property type="match status" value="1"/>
</dbReference>
<dbReference type="STRING" id="1754190.A0A1Y2CNU1"/>